<evidence type="ECO:0000313" key="9">
    <source>
        <dbReference type="RefSeq" id="XP_013416783.1"/>
    </source>
</evidence>
<dbReference type="FunCoup" id="A0A1S3K2B8">
    <property type="interactions" value="45"/>
</dbReference>
<keyword evidence="2 6" id="KW-0067">ATP-binding</keyword>
<dbReference type="InterPro" id="IPR036961">
    <property type="entry name" value="Kinesin_motor_dom_sf"/>
</dbReference>
<dbReference type="GO" id="GO:0016459">
    <property type="term" value="C:myosin complex"/>
    <property type="evidence" value="ECO:0007669"/>
    <property type="project" value="UniProtKB-KW"/>
</dbReference>
<dbReference type="Proteomes" id="UP000085678">
    <property type="component" value="Unplaced"/>
</dbReference>
<dbReference type="PROSITE" id="PS51456">
    <property type="entry name" value="MYOSIN_MOTOR"/>
    <property type="match status" value="1"/>
</dbReference>
<feature type="region of interest" description="Actin-binding" evidence="6">
    <location>
        <begin position="686"/>
        <end position="708"/>
    </location>
</feature>
<comment type="similarity">
    <text evidence="6">Belongs to the TRAFAC class myosin-kinesin ATPase superfamily. Myosin family.</text>
</comment>
<evidence type="ECO:0000256" key="3">
    <source>
        <dbReference type="ARBA" id="ARBA00023123"/>
    </source>
</evidence>
<sequence length="1004" mass="111740">MDPERHASVWCTSIQSIGFSPDKGADVGNVTTGNNVLNCSRYQEYVHEQPRINSSSETEVVNVIEPKCCFSCETQASSKPGIENFYLGSSKPKEMTAMDTDDLSQLVGALNEDAVIKLLQSRFKKGLYFTKVGPVLLLVNPCDTVLPPHPLACSTVRGQEYLKEMVTTAAAQLAETAHTQVITLSGESGSGKSSTICGLLQQMYDVLGGGIATDAYKQLSATITVLRSLGCAATSMNQDSTRIGYYFESQVADGLLYRTKVHCYFLDQGRAVGAGSRGKNYHIFYQLLAGLSKEERNKFHLDTHTIQSLNYLKDGCHSCDEKMDKERYNAWKASLAELGIPFSDLIRILAAVLLLGNVQFEQDGFGQLQVTTHQEIKAVAGLLGVSGLSLYRGLTTVSKSIKGDIIKQAACPSKAYKNRDDLAKALYKRAVMAVVRRANSLRRLSSEFSLSIDSSDTSMTGLGYSSSMKSASPGIGPQEGVIGLLEMFGFENLQENGLEQMCANLCAETIQHFYNSHVFRTPANSYLEEGLQDVMEIPFFDNAPLITFISSQKTGILHLLDSVYTNTGSAEDFLHTLEHQLAVRTDSNKYIEVYEDNQSFIIKHYSCPVKYNTLAMLEANTDELDENVIAIFSKQNCNFGFVAHLFSSELRKMQGTGGGCYRVSTGATGCDYSQGRTFSQDFHCSLDNLLKAIASAEPHFITCLKSNLKGEACMFDEDHILQQTRALQIAETVQLMAGGLPHRMRFRSFCNRYWFLIPFSKRKDRRTEKPEILCKTVLENYLKIMDENDQPYTSANWMFGKRSVFFSESARQQFEKSRKELFHRAAIVIQTAWRRVKCVKGWPLLKKQLEMRKRRRTPVSGFKSRRRSKTATCISYKPSALSQISCNKTDEELKTFQHFANVYGLETVTAPPPVPNKREYTVVGNMKHGFPQRRKMKESFSDGHGILYKGEVVNVQGPSSAIPGALLVSTGERTTQVPYHYTEFSGSYLDASGTFAGQDEGVCI</sequence>
<dbReference type="InterPro" id="IPR001609">
    <property type="entry name" value="Myosin_head_motor_dom-like"/>
</dbReference>
<dbReference type="GO" id="GO:0016020">
    <property type="term" value="C:membrane"/>
    <property type="evidence" value="ECO:0007669"/>
    <property type="project" value="TreeGrafter"/>
</dbReference>
<dbReference type="Gene3D" id="1.20.5.4820">
    <property type="match status" value="1"/>
</dbReference>
<protein>
    <submittedName>
        <fullName evidence="9">Myosin-3</fullName>
    </submittedName>
</protein>
<dbReference type="RefSeq" id="XP_013416783.1">
    <property type="nucleotide sequence ID" value="XM_013561329.1"/>
</dbReference>
<keyword evidence="1 6" id="KW-0547">Nucleotide-binding</keyword>
<keyword evidence="8" id="KW-1185">Reference proteome</keyword>
<dbReference type="PRINTS" id="PR00193">
    <property type="entry name" value="MYOSINHEAVY"/>
</dbReference>
<feature type="binding site" evidence="6">
    <location>
        <begin position="186"/>
        <end position="193"/>
    </location>
    <ligand>
        <name>ATP</name>
        <dbReference type="ChEBI" id="CHEBI:30616"/>
    </ligand>
</feature>
<dbReference type="Gene3D" id="1.10.10.820">
    <property type="match status" value="1"/>
</dbReference>
<evidence type="ECO:0000256" key="1">
    <source>
        <dbReference type="ARBA" id="ARBA00022741"/>
    </source>
</evidence>
<evidence type="ECO:0000256" key="6">
    <source>
        <dbReference type="PROSITE-ProRule" id="PRU00782"/>
    </source>
</evidence>
<dbReference type="Gene3D" id="1.20.120.720">
    <property type="entry name" value="Myosin VI head, motor domain, U50 subdomain"/>
    <property type="match status" value="1"/>
</dbReference>
<dbReference type="GO" id="GO:0007015">
    <property type="term" value="P:actin filament organization"/>
    <property type="evidence" value="ECO:0007669"/>
    <property type="project" value="TreeGrafter"/>
</dbReference>
<dbReference type="KEGG" id="lak:106178220"/>
<proteinExistence type="inferred from homology"/>
<dbReference type="SMART" id="SM00242">
    <property type="entry name" value="MYSc"/>
    <property type="match status" value="1"/>
</dbReference>
<dbReference type="STRING" id="7574.A0A1S3K2B8"/>
<dbReference type="SUPFAM" id="SSF52540">
    <property type="entry name" value="P-loop containing nucleoside triphosphate hydrolases"/>
    <property type="match status" value="1"/>
</dbReference>
<evidence type="ECO:0000256" key="2">
    <source>
        <dbReference type="ARBA" id="ARBA00022840"/>
    </source>
</evidence>
<evidence type="ECO:0000256" key="4">
    <source>
        <dbReference type="ARBA" id="ARBA00023175"/>
    </source>
</evidence>
<dbReference type="GO" id="GO:0051015">
    <property type="term" value="F:actin filament binding"/>
    <property type="evidence" value="ECO:0007669"/>
    <property type="project" value="TreeGrafter"/>
</dbReference>
<accession>A0A1S3K2B8</accession>
<dbReference type="GO" id="GO:0003774">
    <property type="term" value="F:cytoskeletal motor activity"/>
    <property type="evidence" value="ECO:0007669"/>
    <property type="project" value="UniProtKB-UniRule"/>
</dbReference>
<keyword evidence="5 6" id="KW-0009">Actin-binding</keyword>
<dbReference type="GO" id="GO:0005524">
    <property type="term" value="F:ATP binding"/>
    <property type="evidence" value="ECO:0007669"/>
    <property type="project" value="UniProtKB-UniRule"/>
</dbReference>
<dbReference type="Pfam" id="PF00063">
    <property type="entry name" value="Myosin_head"/>
    <property type="match status" value="2"/>
</dbReference>
<dbReference type="PANTHER" id="PTHR13140:SF498">
    <property type="entry name" value="DACHS, ISOFORM E"/>
    <property type="match status" value="1"/>
</dbReference>
<dbReference type="InParanoid" id="A0A1S3K2B8"/>
<gene>
    <name evidence="9" type="primary">LOC106178220</name>
</gene>
<dbReference type="AlphaFoldDB" id="A0A1S3K2B8"/>
<evidence type="ECO:0000313" key="8">
    <source>
        <dbReference type="Proteomes" id="UP000085678"/>
    </source>
</evidence>
<evidence type="ECO:0000259" key="7">
    <source>
        <dbReference type="PROSITE" id="PS51456"/>
    </source>
</evidence>
<feature type="domain" description="Myosin motor" evidence="7">
    <location>
        <begin position="99"/>
        <end position="819"/>
    </location>
</feature>
<dbReference type="PANTHER" id="PTHR13140">
    <property type="entry name" value="MYOSIN"/>
    <property type="match status" value="1"/>
</dbReference>
<evidence type="ECO:0000256" key="5">
    <source>
        <dbReference type="ARBA" id="ARBA00023203"/>
    </source>
</evidence>
<dbReference type="GeneID" id="106178220"/>
<dbReference type="InterPro" id="IPR027417">
    <property type="entry name" value="P-loop_NTPase"/>
</dbReference>
<organism evidence="8 9">
    <name type="scientific">Lingula anatina</name>
    <name type="common">Brachiopod</name>
    <name type="synonym">Lingula unguis</name>
    <dbReference type="NCBI Taxonomy" id="7574"/>
    <lineage>
        <taxon>Eukaryota</taxon>
        <taxon>Metazoa</taxon>
        <taxon>Spiralia</taxon>
        <taxon>Lophotrochozoa</taxon>
        <taxon>Brachiopoda</taxon>
        <taxon>Linguliformea</taxon>
        <taxon>Lingulata</taxon>
        <taxon>Lingulida</taxon>
        <taxon>Linguloidea</taxon>
        <taxon>Lingulidae</taxon>
        <taxon>Lingula</taxon>
    </lineage>
</organism>
<dbReference type="Gene3D" id="3.40.850.10">
    <property type="entry name" value="Kinesin motor domain"/>
    <property type="match status" value="1"/>
</dbReference>
<dbReference type="GO" id="GO:0005737">
    <property type="term" value="C:cytoplasm"/>
    <property type="evidence" value="ECO:0007669"/>
    <property type="project" value="TreeGrafter"/>
</dbReference>
<reference evidence="9" key="1">
    <citation type="submission" date="2025-08" db="UniProtKB">
        <authorList>
            <consortium name="RefSeq"/>
        </authorList>
    </citation>
    <scope>IDENTIFICATION</scope>
    <source>
        <tissue evidence="9">Gonads</tissue>
    </source>
</reference>
<dbReference type="Gene3D" id="1.20.58.530">
    <property type="match status" value="1"/>
</dbReference>
<name>A0A1S3K2B8_LINAN</name>
<keyword evidence="4 6" id="KW-0505">Motor protein</keyword>
<dbReference type="OrthoDB" id="370884at2759"/>
<keyword evidence="3 6" id="KW-0518">Myosin</keyword>